<evidence type="ECO:0000256" key="3">
    <source>
        <dbReference type="ARBA" id="ARBA00022946"/>
    </source>
</evidence>
<evidence type="ECO:0000256" key="2">
    <source>
        <dbReference type="ARBA" id="ARBA00011057"/>
    </source>
</evidence>
<proteinExistence type="inferred from homology"/>
<reference evidence="10" key="2">
    <citation type="submission" date="2015-06" db="UniProtKB">
        <authorList>
            <consortium name="EnsemblMetazoa"/>
        </authorList>
    </citation>
    <scope>IDENTIFICATION</scope>
</reference>
<evidence type="ECO:0000256" key="1">
    <source>
        <dbReference type="ARBA" id="ARBA00004173"/>
    </source>
</evidence>
<evidence type="ECO:0000313" key="10">
    <source>
        <dbReference type="EnsemblMetazoa" id="tetur18g03620.1"/>
    </source>
</evidence>
<protein>
    <recommendedName>
        <fullName evidence="7">Small ribosomal subunit protein mS31</fullName>
    </recommendedName>
    <alternativeName>
        <fullName evidence="8">28S ribosomal protein S31, mitochondrial</fullName>
    </alternativeName>
</protein>
<organism evidence="10 11">
    <name type="scientific">Tetranychus urticae</name>
    <name type="common">Two-spotted spider mite</name>
    <dbReference type="NCBI Taxonomy" id="32264"/>
    <lineage>
        <taxon>Eukaryota</taxon>
        <taxon>Metazoa</taxon>
        <taxon>Ecdysozoa</taxon>
        <taxon>Arthropoda</taxon>
        <taxon>Chelicerata</taxon>
        <taxon>Arachnida</taxon>
        <taxon>Acari</taxon>
        <taxon>Acariformes</taxon>
        <taxon>Trombidiformes</taxon>
        <taxon>Prostigmata</taxon>
        <taxon>Eleutherengona</taxon>
        <taxon>Raphignathae</taxon>
        <taxon>Tetranychoidea</taxon>
        <taxon>Tetranychidae</taxon>
        <taxon>Tetranychus</taxon>
    </lineage>
</organism>
<dbReference type="GO" id="GO:0005763">
    <property type="term" value="C:mitochondrial small ribosomal subunit"/>
    <property type="evidence" value="ECO:0007669"/>
    <property type="project" value="InterPro"/>
</dbReference>
<accession>T1KRI1</accession>
<reference evidence="11" key="1">
    <citation type="submission" date="2011-08" db="EMBL/GenBank/DDBJ databases">
        <authorList>
            <person name="Rombauts S."/>
        </authorList>
    </citation>
    <scope>NUCLEOTIDE SEQUENCE</scope>
    <source>
        <strain evidence="11">London</strain>
    </source>
</reference>
<dbReference type="PANTHER" id="PTHR13231">
    <property type="entry name" value="MITOCHONDRIAL RIBOSOMAL PROTEIN S31"/>
    <property type="match status" value="1"/>
</dbReference>
<comment type="subcellular location">
    <subcellularLocation>
        <location evidence="1">Mitochondrion</location>
    </subcellularLocation>
</comment>
<dbReference type="HOGENOM" id="CLU_829833_0_0_1"/>
<keyword evidence="3" id="KW-0809">Transit peptide</keyword>
<feature type="region of interest" description="Disordered" evidence="9">
    <location>
        <begin position="120"/>
        <end position="186"/>
    </location>
</feature>
<keyword evidence="4" id="KW-0689">Ribosomal protein</keyword>
<keyword evidence="5" id="KW-0496">Mitochondrion</keyword>
<dbReference type="Pfam" id="PF15433">
    <property type="entry name" value="MRP-S31"/>
    <property type="match status" value="1"/>
</dbReference>
<dbReference type="OrthoDB" id="5989925at2759"/>
<dbReference type="Proteomes" id="UP000015104">
    <property type="component" value="Unassembled WGS sequence"/>
</dbReference>
<name>T1KRI1_TETUR</name>
<evidence type="ECO:0000256" key="6">
    <source>
        <dbReference type="ARBA" id="ARBA00023274"/>
    </source>
</evidence>
<evidence type="ECO:0000256" key="5">
    <source>
        <dbReference type="ARBA" id="ARBA00023128"/>
    </source>
</evidence>
<dbReference type="STRING" id="32264.T1KRI1"/>
<dbReference type="PANTHER" id="PTHR13231:SF3">
    <property type="entry name" value="SMALL RIBOSOMAL SUBUNIT PROTEIN MS31"/>
    <property type="match status" value="1"/>
</dbReference>
<dbReference type="InterPro" id="IPR026299">
    <property type="entry name" value="MRP-S31"/>
</dbReference>
<evidence type="ECO:0000256" key="7">
    <source>
        <dbReference type="ARBA" id="ARBA00035133"/>
    </source>
</evidence>
<evidence type="ECO:0000256" key="4">
    <source>
        <dbReference type="ARBA" id="ARBA00022980"/>
    </source>
</evidence>
<dbReference type="GO" id="GO:0003735">
    <property type="term" value="F:structural constituent of ribosome"/>
    <property type="evidence" value="ECO:0007669"/>
    <property type="project" value="InterPro"/>
</dbReference>
<evidence type="ECO:0000256" key="8">
    <source>
        <dbReference type="ARBA" id="ARBA00035363"/>
    </source>
</evidence>
<gene>
    <name evidence="10" type="primary">107366497</name>
</gene>
<keyword evidence="11" id="KW-1185">Reference proteome</keyword>
<sequence>MSIICGNLLRLTRFQREVSRYCVGKRLTSNELIVPRYLSTGSSQDDDDKNPKVIKAKLEKVAKKIGNKIDGEEGKKTKEGLMKMVSLQFEESKAPDSNAMANIANILKDLPVEVSKKMSKGMTTNKEQPRFADKQENRFADRQENRFVDKEGNRSRSWRDRPPQLDFRNRTTNFDRKDGRNYQERPHRQHDYVNYNAAKPLNLFDNKSPNGDYFTLETWKRLRDEEMDLEFRKPPKNAFDELIQMTKEGKLWSYPIDNEAGLEEEAKVPFYDHIFLDHLLEGIPESGPVREFIDIMMIGVTNNAFITVERKHAIVKWYVDFFKEKEQILRECGAL</sequence>
<evidence type="ECO:0000256" key="9">
    <source>
        <dbReference type="SAM" id="MobiDB-lite"/>
    </source>
</evidence>
<dbReference type="AlphaFoldDB" id="T1KRI1"/>
<keyword evidence="6" id="KW-0687">Ribonucleoprotein</keyword>
<comment type="similarity">
    <text evidence="2">Belongs to the mitochondrion-specific ribosomal protein mS31 family.</text>
</comment>
<dbReference type="EMBL" id="CAEY01000395">
    <property type="status" value="NOT_ANNOTATED_CDS"/>
    <property type="molecule type" value="Genomic_DNA"/>
</dbReference>
<dbReference type="eggNOG" id="ENOG502QSX9">
    <property type="taxonomic scope" value="Eukaryota"/>
</dbReference>
<dbReference type="KEGG" id="tut:107366497"/>
<dbReference type="EnsemblMetazoa" id="tetur18g03620.1">
    <property type="protein sequence ID" value="tetur18g03620.1"/>
    <property type="gene ID" value="tetur18g03620"/>
</dbReference>
<feature type="compositionally biased region" description="Basic and acidic residues" evidence="9">
    <location>
        <begin position="127"/>
        <end position="186"/>
    </location>
</feature>
<evidence type="ECO:0000313" key="11">
    <source>
        <dbReference type="Proteomes" id="UP000015104"/>
    </source>
</evidence>